<dbReference type="Pfam" id="PF13384">
    <property type="entry name" value="HTH_23"/>
    <property type="match status" value="1"/>
</dbReference>
<protein>
    <submittedName>
        <fullName evidence="2">Transposable element Tcb2 transposase</fullName>
    </submittedName>
</protein>
<evidence type="ECO:0000259" key="1">
    <source>
        <dbReference type="Pfam" id="PF13358"/>
    </source>
</evidence>
<reference evidence="2 3" key="1">
    <citation type="journal article" date="2021" name="Elife">
        <title>Chloroplast acquisition without the gene transfer in kleptoplastic sea slugs, Plakobranchus ocellatus.</title>
        <authorList>
            <person name="Maeda T."/>
            <person name="Takahashi S."/>
            <person name="Yoshida T."/>
            <person name="Shimamura S."/>
            <person name="Takaki Y."/>
            <person name="Nagai Y."/>
            <person name="Toyoda A."/>
            <person name="Suzuki Y."/>
            <person name="Arimoto A."/>
            <person name="Ishii H."/>
            <person name="Satoh N."/>
            <person name="Nishiyama T."/>
            <person name="Hasebe M."/>
            <person name="Maruyama T."/>
            <person name="Minagawa J."/>
            <person name="Obokata J."/>
            <person name="Shigenobu S."/>
        </authorList>
    </citation>
    <scope>NUCLEOTIDE SEQUENCE [LARGE SCALE GENOMIC DNA]</scope>
</reference>
<dbReference type="PANTHER" id="PTHR23022:SF135">
    <property type="entry name" value="SI:DKEY-77F5.3"/>
    <property type="match status" value="1"/>
</dbReference>
<feature type="domain" description="Tc1-like transposase DDE" evidence="1">
    <location>
        <begin position="108"/>
        <end position="249"/>
    </location>
</feature>
<dbReference type="AlphaFoldDB" id="A0AAV4ECW7"/>
<dbReference type="Gene3D" id="3.30.420.10">
    <property type="entry name" value="Ribonuclease H-like superfamily/Ribonuclease H"/>
    <property type="match status" value="1"/>
</dbReference>
<sequence>MPRLSEVDRHRALGLLQAGLPISEVSLRMNVNRTTIFRLRQRLHETDTTRGKNNQRISANTARRRLSTSGLRARRPYIGPILAQRHRHQRTLWAQEHAAWDRIQWRSVVFSDESRFCIDHADGRVCVWRRSGERYQADCVREHDRWGGASLMMWGAISYNDRIGPVFFHNRRAINAQTYVQDVLQAHVVPYTAMHRNIVFRQDNTRAHTARYTQQFLEQSNIQVLPWPALSPDLNSIEHLWDYLQRRLDCQDHQPQNAADIEHSLRRHWNAIPRHFLQTLVYSMGRPTSWCYLSEGTCDAYRSPLATCGKTCGYPHRIDCPVHVVTSRFLRPPLYKSFTGPGSPASQLFARLPNSSGSGSVQLPTVEFHVRQIVVTGDSPSYRTA</sequence>
<dbReference type="PANTHER" id="PTHR23022">
    <property type="entry name" value="TRANSPOSABLE ELEMENT-RELATED"/>
    <property type="match status" value="1"/>
</dbReference>
<dbReference type="GO" id="GO:0003676">
    <property type="term" value="F:nucleic acid binding"/>
    <property type="evidence" value="ECO:0007669"/>
    <property type="project" value="InterPro"/>
</dbReference>
<evidence type="ECO:0000313" key="3">
    <source>
        <dbReference type="Proteomes" id="UP000762676"/>
    </source>
</evidence>
<name>A0AAV4ECW7_9GAST</name>
<dbReference type="InterPro" id="IPR036397">
    <property type="entry name" value="RNaseH_sf"/>
</dbReference>
<dbReference type="SUPFAM" id="SSF46689">
    <property type="entry name" value="Homeodomain-like"/>
    <property type="match status" value="1"/>
</dbReference>
<dbReference type="InterPro" id="IPR009057">
    <property type="entry name" value="Homeodomain-like_sf"/>
</dbReference>
<dbReference type="Proteomes" id="UP000762676">
    <property type="component" value="Unassembled WGS sequence"/>
</dbReference>
<dbReference type="InterPro" id="IPR052338">
    <property type="entry name" value="Transposase_5"/>
</dbReference>
<proteinExistence type="predicted"/>
<dbReference type="Pfam" id="PF13358">
    <property type="entry name" value="DDE_3"/>
    <property type="match status" value="1"/>
</dbReference>
<comment type="caution">
    <text evidence="2">The sequence shown here is derived from an EMBL/GenBank/DDBJ whole genome shotgun (WGS) entry which is preliminary data.</text>
</comment>
<keyword evidence="3" id="KW-1185">Reference proteome</keyword>
<organism evidence="2 3">
    <name type="scientific">Elysia marginata</name>
    <dbReference type="NCBI Taxonomy" id="1093978"/>
    <lineage>
        <taxon>Eukaryota</taxon>
        <taxon>Metazoa</taxon>
        <taxon>Spiralia</taxon>
        <taxon>Lophotrochozoa</taxon>
        <taxon>Mollusca</taxon>
        <taxon>Gastropoda</taxon>
        <taxon>Heterobranchia</taxon>
        <taxon>Euthyneura</taxon>
        <taxon>Panpulmonata</taxon>
        <taxon>Sacoglossa</taxon>
        <taxon>Placobranchoidea</taxon>
        <taxon>Plakobranchidae</taxon>
        <taxon>Elysia</taxon>
    </lineage>
</organism>
<accession>A0AAV4ECW7</accession>
<dbReference type="EMBL" id="BMAT01010689">
    <property type="protein sequence ID" value="GFR58640.1"/>
    <property type="molecule type" value="Genomic_DNA"/>
</dbReference>
<dbReference type="InterPro" id="IPR038717">
    <property type="entry name" value="Tc1-like_DDE_dom"/>
</dbReference>
<gene>
    <name evidence="2" type="ORF">ElyMa_005365400</name>
</gene>
<evidence type="ECO:0000313" key="2">
    <source>
        <dbReference type="EMBL" id="GFR58640.1"/>
    </source>
</evidence>